<keyword evidence="3 5" id="KW-0732">Signal</keyword>
<comment type="caution">
    <text evidence="7">The sequence shown here is derived from an EMBL/GenBank/DDBJ whole genome shotgun (WGS) entry which is preliminary data.</text>
</comment>
<evidence type="ECO:0000256" key="3">
    <source>
        <dbReference type="ARBA" id="ARBA00022729"/>
    </source>
</evidence>
<dbReference type="SMART" id="SM00830">
    <property type="entry name" value="CM_2"/>
    <property type="match status" value="1"/>
</dbReference>
<dbReference type="EMBL" id="JAPJZH010000004">
    <property type="protein sequence ID" value="MDA4845184.1"/>
    <property type="molecule type" value="Genomic_DNA"/>
</dbReference>
<evidence type="ECO:0000313" key="8">
    <source>
        <dbReference type="Proteomes" id="UP001148313"/>
    </source>
</evidence>
<dbReference type="InterPro" id="IPR051331">
    <property type="entry name" value="Chorismate_mutase-related"/>
</dbReference>
<gene>
    <name evidence="7" type="primary">aroQ</name>
    <name evidence="7" type="ORF">OOZ53_07465</name>
</gene>
<evidence type="ECO:0000259" key="6">
    <source>
        <dbReference type="PROSITE" id="PS51168"/>
    </source>
</evidence>
<dbReference type="Gene3D" id="1.20.59.10">
    <property type="entry name" value="Chorismate mutase"/>
    <property type="match status" value="1"/>
</dbReference>
<feature type="chain" id="PRO_5046782481" description="chorismate mutase" evidence="5">
    <location>
        <begin position="22"/>
        <end position="172"/>
    </location>
</feature>
<dbReference type="Proteomes" id="UP001148313">
    <property type="component" value="Unassembled WGS sequence"/>
</dbReference>
<proteinExistence type="predicted"/>
<dbReference type="PANTHER" id="PTHR38041">
    <property type="entry name" value="CHORISMATE MUTASE"/>
    <property type="match status" value="1"/>
</dbReference>
<comment type="pathway">
    <text evidence="1">Metabolic intermediate biosynthesis; prephenate biosynthesis; prephenate from chorismate: step 1/1.</text>
</comment>
<evidence type="ECO:0000256" key="4">
    <source>
        <dbReference type="ARBA" id="ARBA00023235"/>
    </source>
</evidence>
<dbReference type="EC" id="5.4.99.5" evidence="2"/>
<accession>A0ABT4VKR0</accession>
<sequence>MPRAAAIMTFTLLLYPALAVAADAPALIAERLSLMKDVAIYKSVRDIPVEDLQREAVVIDAAVKAAALHGLEPETTRVFFKAQIDAAKAIQACWIERWSAGEVRPADGADLVEEIRPELLRLGDAIVAAIALDARGGDTADLEAFEQSVSVECLSQSSRSAIARALAGIQLR</sequence>
<dbReference type="Pfam" id="PF01817">
    <property type="entry name" value="CM_2"/>
    <property type="match status" value="1"/>
</dbReference>
<dbReference type="PANTHER" id="PTHR38041:SF2">
    <property type="entry name" value="SECRETED CHORISMATE MUTASE"/>
    <property type="match status" value="1"/>
</dbReference>
<organism evidence="7 8">
    <name type="scientific">Hoeflea poritis</name>
    <dbReference type="NCBI Taxonomy" id="2993659"/>
    <lineage>
        <taxon>Bacteria</taxon>
        <taxon>Pseudomonadati</taxon>
        <taxon>Pseudomonadota</taxon>
        <taxon>Alphaproteobacteria</taxon>
        <taxon>Hyphomicrobiales</taxon>
        <taxon>Rhizobiaceae</taxon>
        <taxon>Hoeflea</taxon>
    </lineage>
</organism>
<dbReference type="InterPro" id="IPR036979">
    <property type="entry name" value="CM_dom_sf"/>
</dbReference>
<keyword evidence="4 7" id="KW-0413">Isomerase</keyword>
<keyword evidence="8" id="KW-1185">Reference proteome</keyword>
<evidence type="ECO:0000256" key="5">
    <source>
        <dbReference type="SAM" id="SignalP"/>
    </source>
</evidence>
<evidence type="ECO:0000256" key="1">
    <source>
        <dbReference type="ARBA" id="ARBA00004817"/>
    </source>
</evidence>
<reference evidence="7" key="1">
    <citation type="submission" date="2022-11" db="EMBL/GenBank/DDBJ databases">
        <title>Hoeflea poritis sp. nov., isolated from scleractinian coral Porites lutea.</title>
        <authorList>
            <person name="Zhang G."/>
            <person name="Wei Q."/>
            <person name="Cai L."/>
        </authorList>
    </citation>
    <scope>NUCLEOTIDE SEQUENCE</scope>
    <source>
        <strain evidence="7">E7-10</strain>
    </source>
</reference>
<dbReference type="GO" id="GO:0004106">
    <property type="term" value="F:chorismate mutase activity"/>
    <property type="evidence" value="ECO:0007669"/>
    <property type="project" value="UniProtKB-EC"/>
</dbReference>
<dbReference type="SUPFAM" id="SSF48600">
    <property type="entry name" value="Chorismate mutase II"/>
    <property type="match status" value="1"/>
</dbReference>
<dbReference type="InterPro" id="IPR036263">
    <property type="entry name" value="Chorismate_II_sf"/>
</dbReference>
<dbReference type="RefSeq" id="WP_271088782.1">
    <property type="nucleotide sequence ID" value="NZ_JAPJZH010000004.1"/>
</dbReference>
<dbReference type="InterPro" id="IPR008240">
    <property type="entry name" value="Chorismate_mutase_periplasmic"/>
</dbReference>
<feature type="signal peptide" evidence="5">
    <location>
        <begin position="1"/>
        <end position="21"/>
    </location>
</feature>
<protein>
    <recommendedName>
        <fullName evidence="2">chorismate mutase</fullName>
        <ecNumber evidence="2">5.4.99.5</ecNumber>
    </recommendedName>
</protein>
<evidence type="ECO:0000256" key="2">
    <source>
        <dbReference type="ARBA" id="ARBA00012404"/>
    </source>
</evidence>
<evidence type="ECO:0000313" key="7">
    <source>
        <dbReference type="EMBL" id="MDA4845184.1"/>
    </source>
</evidence>
<dbReference type="InterPro" id="IPR002701">
    <property type="entry name" value="CM_II_prokaryot"/>
</dbReference>
<dbReference type="NCBIfam" id="TIGR01806">
    <property type="entry name" value="CM_mono2"/>
    <property type="match status" value="1"/>
</dbReference>
<dbReference type="PROSITE" id="PS51168">
    <property type="entry name" value="CHORISMATE_MUT_2"/>
    <property type="match status" value="1"/>
</dbReference>
<name>A0ABT4VKR0_9HYPH</name>
<feature type="domain" description="Chorismate mutase" evidence="6">
    <location>
        <begin position="4"/>
        <end position="95"/>
    </location>
</feature>